<dbReference type="PANTHER" id="PTHR46580">
    <property type="entry name" value="SENSOR KINASE-RELATED"/>
    <property type="match status" value="1"/>
</dbReference>
<dbReference type="EMBL" id="JAPJDZ010000008">
    <property type="protein sequence ID" value="MDP5135349.1"/>
    <property type="molecule type" value="Genomic_DNA"/>
</dbReference>
<keyword evidence="3" id="KW-1185">Reference proteome</keyword>
<dbReference type="InterPro" id="IPR013517">
    <property type="entry name" value="FG-GAP"/>
</dbReference>
<dbReference type="PANTHER" id="PTHR46580:SF4">
    <property type="entry name" value="ATP_GTP-BINDING PROTEIN"/>
    <property type="match status" value="1"/>
</dbReference>
<organism evidence="2 3">
    <name type="scientific">Rheinheimera baltica</name>
    <dbReference type="NCBI Taxonomy" id="67576"/>
    <lineage>
        <taxon>Bacteria</taxon>
        <taxon>Pseudomonadati</taxon>
        <taxon>Pseudomonadota</taxon>
        <taxon>Gammaproteobacteria</taxon>
        <taxon>Chromatiales</taxon>
        <taxon>Chromatiaceae</taxon>
        <taxon>Rheinheimera</taxon>
    </lineage>
</organism>
<evidence type="ECO:0000256" key="1">
    <source>
        <dbReference type="ARBA" id="ARBA00022729"/>
    </source>
</evidence>
<dbReference type="Gene3D" id="2.130.10.130">
    <property type="entry name" value="Integrin alpha, N-terminal"/>
    <property type="match status" value="2"/>
</dbReference>
<evidence type="ECO:0000313" key="2">
    <source>
        <dbReference type="EMBL" id="MDP5135349.1"/>
    </source>
</evidence>
<reference evidence="2 3" key="1">
    <citation type="submission" date="2022-11" db="EMBL/GenBank/DDBJ databases">
        <title>Viruses from the air-sea interface of a natural surface slick.</title>
        <authorList>
            <person name="Rahlff J."/>
            <person name="Holmfeldt K."/>
        </authorList>
    </citation>
    <scope>NUCLEOTIDE SEQUENCE [LARGE SCALE GENOMIC DNA]</scope>
    <source>
        <strain evidence="2 3">SMS4</strain>
    </source>
</reference>
<comment type="caution">
    <text evidence="2">The sequence shown here is derived from an EMBL/GenBank/DDBJ whole genome shotgun (WGS) entry which is preliminary data.</text>
</comment>
<dbReference type="RefSeq" id="WP_305974319.1">
    <property type="nucleotide sequence ID" value="NZ_JAPJDZ010000008.1"/>
</dbReference>
<dbReference type="SUPFAM" id="SSF69318">
    <property type="entry name" value="Integrin alpha N-terminal domain"/>
    <property type="match status" value="1"/>
</dbReference>
<dbReference type="PROSITE" id="PS51257">
    <property type="entry name" value="PROKAR_LIPOPROTEIN"/>
    <property type="match status" value="1"/>
</dbReference>
<dbReference type="InterPro" id="IPR028994">
    <property type="entry name" value="Integrin_alpha_N"/>
</dbReference>
<dbReference type="Pfam" id="PF13517">
    <property type="entry name" value="FG-GAP_3"/>
    <property type="match status" value="2"/>
</dbReference>
<protein>
    <submittedName>
        <fullName evidence="2">VCBS repeat-containing protein</fullName>
    </submittedName>
</protein>
<accession>A0ABT9HW54</accession>
<sequence length="390" mass="41630">MRLVFLIAVTTVLLVGCGGSDESSETANTAQGIAPNFSVDLNSSHTLQHAPFHIDIYAIRTTNPGTFATAVSYGDYNQDGAVDVFIAAGDNSKNTTPFELYLNDGADNFSLDPSFFNGNPPGLVFPRKAINGDFNGDGKLDIFVLGHGYDKPPFPGEAPMVLLSSANGFVSGTGLSALIGFHHGGASADIDADGDLDVFVTDINAPFFLINDGAGNFTKNTSRISGLNNANLFTAELVDLDKDGYVDLLVAGHEYERFSGRILWGSSSGKYTVSDSTLLPVVNAYGVTIDIDVADLDNDGDKDIVLNRTGDGTGAVSFYQGYYLQLIENKGGRQFADNTGDRLLSGSSAYGSAVDWIRLRDINKDGKIDIFVDDLARNLIWLNDGTGHFQ</sequence>
<keyword evidence="1" id="KW-0732">Signal</keyword>
<evidence type="ECO:0000313" key="3">
    <source>
        <dbReference type="Proteomes" id="UP001231109"/>
    </source>
</evidence>
<name>A0ABT9HW54_9GAMM</name>
<gene>
    <name evidence="2" type="ORF">ORJ04_05220</name>
</gene>
<dbReference type="Proteomes" id="UP001231109">
    <property type="component" value="Unassembled WGS sequence"/>
</dbReference>
<proteinExistence type="predicted"/>